<evidence type="ECO:0000256" key="7">
    <source>
        <dbReference type="ARBA" id="ARBA00029660"/>
    </source>
</evidence>
<dbReference type="Pfam" id="PF00583">
    <property type="entry name" value="Acetyltransf_1"/>
    <property type="match status" value="1"/>
</dbReference>
<dbReference type="InterPro" id="IPR050680">
    <property type="entry name" value="YpeA/RimI_acetyltransf"/>
</dbReference>
<dbReference type="SUPFAM" id="SSF55729">
    <property type="entry name" value="Acyl-CoA N-acyltransferases (Nat)"/>
    <property type="match status" value="1"/>
</dbReference>
<dbReference type="InterPro" id="IPR016181">
    <property type="entry name" value="Acyl_CoA_acyltransferase"/>
</dbReference>
<dbReference type="PIRSF" id="PIRSF000452">
    <property type="entry name" value="6-N-acetyltransf"/>
    <property type="match status" value="1"/>
</dbReference>
<dbReference type="OrthoDB" id="3216107at2"/>
<comment type="caution">
    <text evidence="10">The sequence shown here is derived from an EMBL/GenBank/DDBJ whole genome shotgun (WGS) entry which is preliminary data.</text>
</comment>
<evidence type="ECO:0000256" key="5">
    <source>
        <dbReference type="ARBA" id="ARBA00023251"/>
    </source>
</evidence>
<reference evidence="10 11" key="1">
    <citation type="submission" date="2016-07" db="EMBL/GenBank/DDBJ databases">
        <title>Genomic analysis of zinc-resistant bacterium Mucilaginibacter pedocola TBZ30.</title>
        <authorList>
            <person name="Huang J."/>
            <person name="Tang J."/>
        </authorList>
    </citation>
    <scope>NUCLEOTIDE SEQUENCE [LARGE SCALE GENOMIC DNA]</scope>
    <source>
        <strain evidence="10 11">TBZ30</strain>
    </source>
</reference>
<evidence type="ECO:0000256" key="8">
    <source>
        <dbReference type="ARBA" id="ARBA00048923"/>
    </source>
</evidence>
<keyword evidence="5" id="KW-0046">Antibiotic resistance</keyword>
<dbReference type="AlphaFoldDB" id="A0A1S9PAG2"/>
<dbReference type="NCBIfam" id="NF043067">
    <property type="entry name" value="AAC_6p_group_E"/>
    <property type="match status" value="1"/>
</dbReference>
<evidence type="ECO:0000256" key="4">
    <source>
        <dbReference type="ARBA" id="ARBA00022679"/>
    </source>
</evidence>
<dbReference type="EC" id="2.3.1.82" evidence="2"/>
<comment type="catalytic activity">
    <reaction evidence="8">
        <text>kanamycin B + acetyl-CoA = N(6')-acetylkanamycin B + CoA + H(+)</text>
        <dbReference type="Rhea" id="RHEA:16449"/>
        <dbReference type="ChEBI" id="CHEBI:15378"/>
        <dbReference type="ChEBI" id="CHEBI:57287"/>
        <dbReference type="ChEBI" id="CHEBI:57288"/>
        <dbReference type="ChEBI" id="CHEBI:58390"/>
        <dbReference type="ChEBI" id="CHEBI:58549"/>
        <dbReference type="EC" id="2.3.1.82"/>
    </reaction>
</comment>
<evidence type="ECO:0000256" key="1">
    <source>
        <dbReference type="ARBA" id="ARBA00011738"/>
    </source>
</evidence>
<comment type="subunit">
    <text evidence="1">Homodimer.</text>
</comment>
<name>A0A1S9PAG2_9SPHI</name>
<protein>
    <recommendedName>
        <fullName evidence="3">Aminoglycoside N(6')-acetyltransferase type 1</fullName>
        <ecNumber evidence="2">2.3.1.82</ecNumber>
    </recommendedName>
    <alternativeName>
        <fullName evidence="7">Aminoglycoside resistance protein</fullName>
    </alternativeName>
</protein>
<evidence type="ECO:0000313" key="10">
    <source>
        <dbReference type="EMBL" id="OOQ57960.1"/>
    </source>
</evidence>
<dbReference type="PROSITE" id="PS51186">
    <property type="entry name" value="GNAT"/>
    <property type="match status" value="1"/>
</dbReference>
<sequence length="146" mass="16341">MQLETLSVDNLDALIGLVNELWPDTDINEEREAYRAAMGSAKEVCYLLKDQGEYIAFTHLTLRHDYVEGTETSPVGYLEAIYIKPQFRKMGVASILLKAGEEWAKQKGCTEMASDTETENVASIAFHTKAGFTEANRIVCFVKRIG</sequence>
<dbReference type="STRING" id="1792845.BC343_09815"/>
<dbReference type="GO" id="GO:0046677">
    <property type="term" value="P:response to antibiotic"/>
    <property type="evidence" value="ECO:0007669"/>
    <property type="project" value="UniProtKB-KW"/>
</dbReference>
<evidence type="ECO:0000256" key="2">
    <source>
        <dbReference type="ARBA" id="ARBA00012888"/>
    </source>
</evidence>
<dbReference type="GO" id="GO:0047663">
    <property type="term" value="F:aminoglycoside 6'-N-acetyltransferase activity"/>
    <property type="evidence" value="ECO:0007669"/>
    <property type="project" value="UniProtKB-EC"/>
</dbReference>
<dbReference type="InterPro" id="IPR000182">
    <property type="entry name" value="GNAT_dom"/>
</dbReference>
<dbReference type="Proteomes" id="UP000189739">
    <property type="component" value="Unassembled WGS sequence"/>
</dbReference>
<keyword evidence="11" id="KW-1185">Reference proteome</keyword>
<dbReference type="RefSeq" id="WP_078349685.1">
    <property type="nucleotide sequence ID" value="NZ_MBTF01000034.1"/>
</dbReference>
<proteinExistence type="predicted"/>
<dbReference type="PANTHER" id="PTHR43420">
    <property type="entry name" value="ACETYLTRANSFERASE"/>
    <property type="match status" value="1"/>
</dbReference>
<evidence type="ECO:0000313" key="11">
    <source>
        <dbReference type="Proteomes" id="UP000189739"/>
    </source>
</evidence>
<accession>A0A1S9PAG2</accession>
<gene>
    <name evidence="10" type="ORF">BC343_09815</name>
</gene>
<keyword evidence="4 10" id="KW-0808">Transferase</keyword>
<evidence type="ECO:0000256" key="3">
    <source>
        <dbReference type="ARBA" id="ARBA00017677"/>
    </source>
</evidence>
<feature type="domain" description="N-acetyltransferase" evidence="9">
    <location>
        <begin position="1"/>
        <end position="146"/>
    </location>
</feature>
<keyword evidence="6" id="KW-0012">Acyltransferase</keyword>
<evidence type="ECO:0000259" key="9">
    <source>
        <dbReference type="PROSITE" id="PS51186"/>
    </source>
</evidence>
<evidence type="ECO:0000256" key="6">
    <source>
        <dbReference type="ARBA" id="ARBA00023315"/>
    </source>
</evidence>
<dbReference type="PANTHER" id="PTHR43420:SF51">
    <property type="entry name" value="PEPTIDYL-LYSINE N-ACETYLTRANSFERASE YIAC"/>
    <property type="match status" value="1"/>
</dbReference>
<dbReference type="InterPro" id="IPR024170">
    <property type="entry name" value="Aminoglycoside_N6-AcTrfrase"/>
</dbReference>
<dbReference type="Gene3D" id="3.40.630.30">
    <property type="match status" value="1"/>
</dbReference>
<dbReference type="EMBL" id="MBTF01000034">
    <property type="protein sequence ID" value="OOQ57960.1"/>
    <property type="molecule type" value="Genomic_DNA"/>
</dbReference>
<dbReference type="CDD" id="cd04301">
    <property type="entry name" value="NAT_SF"/>
    <property type="match status" value="1"/>
</dbReference>
<organism evidence="10 11">
    <name type="scientific">Mucilaginibacter pedocola</name>
    <dbReference type="NCBI Taxonomy" id="1792845"/>
    <lineage>
        <taxon>Bacteria</taxon>
        <taxon>Pseudomonadati</taxon>
        <taxon>Bacteroidota</taxon>
        <taxon>Sphingobacteriia</taxon>
        <taxon>Sphingobacteriales</taxon>
        <taxon>Sphingobacteriaceae</taxon>
        <taxon>Mucilaginibacter</taxon>
    </lineage>
</organism>